<sequence length="317" mass="34209">MTSMEIRTLDGDDQATVRALFPGFAETMRVALPDDPPASEDLMARLLQKRRGTDRVVLAVYDGAEPAGYVKLGLDLSATLDTGHGSLWVFPGFRRRGAGRLLVDAAREELAARGRTRLLVDAPHTAEADAFAESAGGKRIVVNVRNRLKLKGAAIAAEAVAGYRFVRWNDGCPDDLVDSYAKAWSELDVPINGQARVGQATAADVREREAEAERARHRCYVTAAVDEATGEIAGYCTMFVRDSPMADAGEVLVLPAHRRKGLAAQLKAELLSWVAGTEPQVLLVQAWNDETNSAVLALNRKLGFSSTGGWATYEVSA</sequence>
<dbReference type="PANTHER" id="PTHR43877">
    <property type="entry name" value="AMINOALKYLPHOSPHONATE N-ACETYLTRANSFERASE-RELATED-RELATED"/>
    <property type="match status" value="1"/>
</dbReference>
<evidence type="ECO:0000259" key="3">
    <source>
        <dbReference type="PROSITE" id="PS51186"/>
    </source>
</evidence>
<feature type="domain" description="N-acetyltransferase" evidence="3">
    <location>
        <begin position="4"/>
        <end position="183"/>
    </location>
</feature>
<keyword evidence="2" id="KW-0012">Acyltransferase</keyword>
<keyword evidence="5" id="KW-1185">Reference proteome</keyword>
<dbReference type="SUPFAM" id="SSF55729">
    <property type="entry name" value="Acyl-CoA N-acyltransferases (Nat)"/>
    <property type="match status" value="2"/>
</dbReference>
<dbReference type="Proteomes" id="UP000316639">
    <property type="component" value="Unassembled WGS sequence"/>
</dbReference>
<organism evidence="4 5">
    <name type="scientific">Lentzea tibetensis</name>
    <dbReference type="NCBI Taxonomy" id="2591470"/>
    <lineage>
        <taxon>Bacteria</taxon>
        <taxon>Bacillati</taxon>
        <taxon>Actinomycetota</taxon>
        <taxon>Actinomycetes</taxon>
        <taxon>Pseudonocardiales</taxon>
        <taxon>Pseudonocardiaceae</taxon>
        <taxon>Lentzea</taxon>
    </lineage>
</organism>
<dbReference type="GO" id="GO:0016747">
    <property type="term" value="F:acyltransferase activity, transferring groups other than amino-acyl groups"/>
    <property type="evidence" value="ECO:0007669"/>
    <property type="project" value="InterPro"/>
</dbReference>
<name>A0A563ETC8_9PSEU</name>
<reference evidence="4 5" key="1">
    <citation type="submission" date="2019-07" db="EMBL/GenBank/DDBJ databases">
        <title>Lentzea xizangensis sp. nov., isolated from Qinghai-Tibetan Plateau Soils.</title>
        <authorList>
            <person name="Huang J."/>
        </authorList>
    </citation>
    <scope>NUCLEOTIDE SEQUENCE [LARGE SCALE GENOMIC DNA]</scope>
    <source>
        <strain evidence="4 5">FXJ1.1311</strain>
    </source>
</reference>
<gene>
    <name evidence="4" type="ORF">FKR81_19570</name>
</gene>
<dbReference type="CDD" id="cd04301">
    <property type="entry name" value="NAT_SF"/>
    <property type="match status" value="2"/>
</dbReference>
<dbReference type="EMBL" id="VOBR01000012">
    <property type="protein sequence ID" value="TWP50384.1"/>
    <property type="molecule type" value="Genomic_DNA"/>
</dbReference>
<comment type="caution">
    <text evidence="4">The sequence shown here is derived from an EMBL/GenBank/DDBJ whole genome shotgun (WGS) entry which is preliminary data.</text>
</comment>
<dbReference type="Gene3D" id="3.40.630.30">
    <property type="match status" value="1"/>
</dbReference>
<dbReference type="PROSITE" id="PS51186">
    <property type="entry name" value="GNAT"/>
    <property type="match status" value="2"/>
</dbReference>
<feature type="domain" description="N-acetyltransferase" evidence="3">
    <location>
        <begin position="177"/>
        <end position="317"/>
    </location>
</feature>
<dbReference type="InterPro" id="IPR050832">
    <property type="entry name" value="Bact_Acetyltransf"/>
</dbReference>
<evidence type="ECO:0000256" key="1">
    <source>
        <dbReference type="ARBA" id="ARBA00022679"/>
    </source>
</evidence>
<evidence type="ECO:0000313" key="4">
    <source>
        <dbReference type="EMBL" id="TWP50384.1"/>
    </source>
</evidence>
<dbReference type="OrthoDB" id="4119890at2"/>
<dbReference type="AlphaFoldDB" id="A0A563ETC8"/>
<accession>A0A563ETC8</accession>
<protein>
    <submittedName>
        <fullName evidence="4">GNAT family N-acetyltransferase</fullName>
    </submittedName>
</protein>
<evidence type="ECO:0000313" key="5">
    <source>
        <dbReference type="Proteomes" id="UP000316639"/>
    </source>
</evidence>
<keyword evidence="1 4" id="KW-0808">Transferase</keyword>
<dbReference type="InterPro" id="IPR000182">
    <property type="entry name" value="GNAT_dom"/>
</dbReference>
<dbReference type="Pfam" id="PF00583">
    <property type="entry name" value="Acetyltransf_1"/>
    <property type="match status" value="2"/>
</dbReference>
<dbReference type="InterPro" id="IPR016181">
    <property type="entry name" value="Acyl_CoA_acyltransferase"/>
</dbReference>
<proteinExistence type="predicted"/>
<evidence type="ECO:0000256" key="2">
    <source>
        <dbReference type="ARBA" id="ARBA00023315"/>
    </source>
</evidence>